<dbReference type="EMBL" id="PYGE01000001">
    <property type="protein sequence ID" value="PSL08427.1"/>
    <property type="molecule type" value="Genomic_DNA"/>
</dbReference>
<dbReference type="Proteomes" id="UP000243528">
    <property type="component" value="Unassembled WGS sequence"/>
</dbReference>
<dbReference type="AlphaFoldDB" id="A0A2P8EG32"/>
<organism evidence="1 2">
    <name type="scientific">Haloactinopolyspora alba</name>
    <dbReference type="NCBI Taxonomy" id="648780"/>
    <lineage>
        <taxon>Bacteria</taxon>
        <taxon>Bacillati</taxon>
        <taxon>Actinomycetota</taxon>
        <taxon>Actinomycetes</taxon>
        <taxon>Jiangellales</taxon>
        <taxon>Jiangellaceae</taxon>
        <taxon>Haloactinopolyspora</taxon>
    </lineage>
</organism>
<reference evidence="1 2" key="1">
    <citation type="submission" date="2018-03" db="EMBL/GenBank/DDBJ databases">
        <title>Genomic Encyclopedia of Archaeal and Bacterial Type Strains, Phase II (KMG-II): from individual species to whole genera.</title>
        <authorList>
            <person name="Goeker M."/>
        </authorList>
    </citation>
    <scope>NUCLEOTIDE SEQUENCE [LARGE SCALE GENOMIC DNA]</scope>
    <source>
        <strain evidence="1 2">DSM 45211</strain>
    </source>
</reference>
<dbReference type="Gene3D" id="2.50.20.20">
    <property type="match status" value="1"/>
</dbReference>
<evidence type="ECO:0000313" key="2">
    <source>
        <dbReference type="Proteomes" id="UP000243528"/>
    </source>
</evidence>
<comment type="caution">
    <text evidence="1">The sequence shown here is derived from an EMBL/GenBank/DDBJ whole genome shotgun (WGS) entry which is preliminary data.</text>
</comment>
<proteinExistence type="predicted"/>
<sequence>MMRLMTGDAAVTLAAQEAADRTVEAGTARLFSASSEGSPIPQPGGMRFEGVVDFAQNRADLFGSPVAEGMITEGMADKIAGLPDMNPDMYISVRLATERHRTIHDGAREFSCVDDQWIEWLGETGDGARRHIDPQWPLDALFGANDDAVEVAHEPVRETDTVRCRLTLDLWRADERLPAGVTAPEGPLRRLREIPAEVWLDSSGRARRIAVAAHPSNATSAPDSWIWNVTELWDFGVAVTITPPSPDQVREIDPRSFGSSS</sequence>
<keyword evidence="2" id="KW-1185">Reference proteome</keyword>
<gene>
    <name evidence="1" type="ORF">CLV30_101399</name>
</gene>
<protein>
    <submittedName>
        <fullName evidence="1">Uncharacterized protein</fullName>
    </submittedName>
</protein>
<name>A0A2P8EG32_9ACTN</name>
<evidence type="ECO:0000313" key="1">
    <source>
        <dbReference type="EMBL" id="PSL08427.1"/>
    </source>
</evidence>
<accession>A0A2P8EG32</accession>